<accession>A0A0A9GD93</accession>
<evidence type="ECO:0000313" key="1">
    <source>
        <dbReference type="EMBL" id="JAE23045.1"/>
    </source>
</evidence>
<name>A0A0A9GD93_ARUDO</name>
<sequence>MNQLEESVTILCRKCCFPLVSPLRETKTEELLHESLQ</sequence>
<protein>
    <submittedName>
        <fullName evidence="1">Uncharacterized protein</fullName>
    </submittedName>
</protein>
<organism evidence="1">
    <name type="scientific">Arundo donax</name>
    <name type="common">Giant reed</name>
    <name type="synonym">Donax arundinaceus</name>
    <dbReference type="NCBI Taxonomy" id="35708"/>
    <lineage>
        <taxon>Eukaryota</taxon>
        <taxon>Viridiplantae</taxon>
        <taxon>Streptophyta</taxon>
        <taxon>Embryophyta</taxon>
        <taxon>Tracheophyta</taxon>
        <taxon>Spermatophyta</taxon>
        <taxon>Magnoliopsida</taxon>
        <taxon>Liliopsida</taxon>
        <taxon>Poales</taxon>
        <taxon>Poaceae</taxon>
        <taxon>PACMAD clade</taxon>
        <taxon>Arundinoideae</taxon>
        <taxon>Arundineae</taxon>
        <taxon>Arundo</taxon>
    </lineage>
</organism>
<reference evidence="1" key="2">
    <citation type="journal article" date="2015" name="Data Brief">
        <title>Shoot transcriptome of the giant reed, Arundo donax.</title>
        <authorList>
            <person name="Barrero R.A."/>
            <person name="Guerrero F.D."/>
            <person name="Moolhuijzen P."/>
            <person name="Goolsby J.A."/>
            <person name="Tidwell J."/>
            <person name="Bellgard S.E."/>
            <person name="Bellgard M.I."/>
        </authorList>
    </citation>
    <scope>NUCLEOTIDE SEQUENCE</scope>
    <source>
        <tissue evidence="1">Shoot tissue taken approximately 20 cm above the soil surface</tissue>
    </source>
</reference>
<dbReference type="EMBL" id="GBRH01174851">
    <property type="protein sequence ID" value="JAE23045.1"/>
    <property type="molecule type" value="Transcribed_RNA"/>
</dbReference>
<dbReference type="AlphaFoldDB" id="A0A0A9GD93"/>
<reference evidence="1" key="1">
    <citation type="submission" date="2014-09" db="EMBL/GenBank/DDBJ databases">
        <authorList>
            <person name="Magalhaes I.L.F."/>
            <person name="Oliveira U."/>
            <person name="Santos F.R."/>
            <person name="Vidigal T.H.D.A."/>
            <person name="Brescovit A.D."/>
            <person name="Santos A.J."/>
        </authorList>
    </citation>
    <scope>NUCLEOTIDE SEQUENCE</scope>
    <source>
        <tissue evidence="1">Shoot tissue taken approximately 20 cm above the soil surface</tissue>
    </source>
</reference>
<proteinExistence type="predicted"/>